<organism evidence="2 3">
    <name type="scientific">Candidatus Acidianus copahuensis</name>
    <dbReference type="NCBI Taxonomy" id="1160895"/>
    <lineage>
        <taxon>Archaea</taxon>
        <taxon>Thermoproteota</taxon>
        <taxon>Thermoprotei</taxon>
        <taxon>Sulfolobales</taxon>
        <taxon>Sulfolobaceae</taxon>
        <taxon>Acidianus</taxon>
    </lineage>
</organism>
<comment type="caution">
    <text evidence="2">The sequence shown here is derived from an EMBL/GenBank/DDBJ whole genome shotgun (WGS) entry which is preliminary data.</text>
</comment>
<dbReference type="Proteomes" id="UP000024332">
    <property type="component" value="Unassembled WGS sequence"/>
</dbReference>
<protein>
    <recommendedName>
        <fullName evidence="1">Primase X domain-containing protein</fullName>
    </recommendedName>
</protein>
<proteinExistence type="predicted"/>
<evidence type="ECO:0000259" key="1">
    <source>
        <dbReference type="Pfam" id="PF18689"/>
    </source>
</evidence>
<evidence type="ECO:0000313" key="3">
    <source>
        <dbReference type="Proteomes" id="UP000024332"/>
    </source>
</evidence>
<feature type="domain" description="Primase X" evidence="1">
    <location>
        <begin position="51"/>
        <end position="145"/>
    </location>
</feature>
<evidence type="ECO:0000313" key="2">
    <source>
        <dbReference type="EMBL" id="EZQ02021.1"/>
    </source>
</evidence>
<dbReference type="Pfam" id="PF18689">
    <property type="entry name" value="PriX"/>
    <property type="match status" value="1"/>
</dbReference>
<dbReference type="AlphaFoldDB" id="A0A031LKD8"/>
<dbReference type="EMBL" id="JFZT01000057">
    <property type="protein sequence ID" value="EZQ02021.1"/>
    <property type="molecule type" value="Genomic_DNA"/>
</dbReference>
<dbReference type="RefSeq" id="WP_048100409.1">
    <property type="nucleotide sequence ID" value="NZ_JFZT01000057.1"/>
</dbReference>
<keyword evidence="3" id="KW-1185">Reference proteome</keyword>
<dbReference type="InterPro" id="IPR040865">
    <property type="entry name" value="PriX"/>
</dbReference>
<reference evidence="2 3" key="1">
    <citation type="submission" date="2014-03" db="EMBL/GenBank/DDBJ databases">
        <title>Draft genome sequence of the novel thermoacidophilic archaea Acidianus copahuensis ALE1 strain, isolated from Copahue volcanic area in Neuquen Argentina.</title>
        <authorList>
            <person name="Urbieta M.S."/>
            <person name="Rascovan N."/>
            <person name="Castro C."/>
            <person name="Revale S."/>
            <person name="Giaveno M.A."/>
            <person name="Vazquez M.P."/>
            <person name="Donati E.R."/>
        </authorList>
    </citation>
    <scope>NUCLEOTIDE SEQUENCE [LARGE SCALE GENOMIC DNA]</scope>
    <source>
        <strain evidence="2 3">ALE1</strain>
    </source>
</reference>
<dbReference type="NCBIfam" id="NF033412">
    <property type="entry name" value="primase_PriX"/>
    <property type="match status" value="1"/>
</dbReference>
<name>A0A031LKD8_9CREN</name>
<gene>
    <name evidence="2" type="ORF">CM19_11135</name>
</gene>
<dbReference type="STRING" id="1160895.CM19_11135"/>
<sequence length="145" mass="17058">MPKRTILHYPDDTNAGYTELEDGITRVFNENDEFLFEVDGIFPPRQRKANYDWVEKVLDKGLNDGRKRFILYVASRYLVNVKGLNEEEAVKELEDFYYKTGNGKIYDTWLRSVVRGVKTKGFMPPSLKKLQEKDPKLYEEIVKIL</sequence>
<accession>A0A031LKD8</accession>